<protein>
    <submittedName>
        <fullName evidence="2">Uncharacterized protein</fullName>
    </submittedName>
</protein>
<evidence type="ECO:0000256" key="1">
    <source>
        <dbReference type="SAM" id="MobiDB-lite"/>
    </source>
</evidence>
<reference evidence="2" key="1">
    <citation type="submission" date="2020-07" db="EMBL/GenBank/DDBJ databases">
        <title>Huge and variable diversity of episymbiotic CPR bacteria and DPANN archaea in groundwater ecosystems.</title>
        <authorList>
            <person name="He C.Y."/>
            <person name="Keren R."/>
            <person name="Whittaker M."/>
            <person name="Farag I.F."/>
            <person name="Doudna J."/>
            <person name="Cate J.H.D."/>
            <person name="Banfield J.F."/>
        </authorList>
    </citation>
    <scope>NUCLEOTIDE SEQUENCE</scope>
    <source>
        <strain evidence="2">NC_groundwater_580_Pr5_B-0.1um_64_19</strain>
    </source>
</reference>
<dbReference type="EMBL" id="JACPNR010000005">
    <property type="protein sequence ID" value="MBI2677970.1"/>
    <property type="molecule type" value="Genomic_DNA"/>
</dbReference>
<dbReference type="Proteomes" id="UP000779809">
    <property type="component" value="Unassembled WGS sequence"/>
</dbReference>
<evidence type="ECO:0000313" key="2">
    <source>
        <dbReference type="EMBL" id="MBI2677970.1"/>
    </source>
</evidence>
<comment type="caution">
    <text evidence="2">The sequence shown here is derived from an EMBL/GenBank/DDBJ whole genome shotgun (WGS) entry which is preliminary data.</text>
</comment>
<dbReference type="AlphaFoldDB" id="A0A932ENQ8"/>
<gene>
    <name evidence="2" type="ORF">HYX28_04240</name>
</gene>
<sequence length="111" mass="11666">MKWTAFDQETAATLSAHVSDVELAQAGADELDRALNTATGGASPAAVVAPAADRDHALLITMRAKDPNAATDGEPTPEPISYQAGGFLGLADEPVFDDKKKKQLPPKQKPR</sequence>
<accession>A0A932ENQ8</accession>
<proteinExistence type="predicted"/>
<evidence type="ECO:0000313" key="3">
    <source>
        <dbReference type="Proteomes" id="UP000779809"/>
    </source>
</evidence>
<name>A0A932ENQ8_9BACT</name>
<organism evidence="2 3">
    <name type="scientific">Candidatus Korobacter versatilis</name>
    <dbReference type="NCBI Taxonomy" id="658062"/>
    <lineage>
        <taxon>Bacteria</taxon>
        <taxon>Pseudomonadati</taxon>
        <taxon>Acidobacteriota</taxon>
        <taxon>Terriglobia</taxon>
        <taxon>Terriglobales</taxon>
        <taxon>Candidatus Korobacteraceae</taxon>
        <taxon>Candidatus Korobacter</taxon>
    </lineage>
</organism>
<feature type="region of interest" description="Disordered" evidence="1">
    <location>
        <begin position="66"/>
        <end position="87"/>
    </location>
</feature>